<dbReference type="InParanoid" id="A0A5R8Q8Q1"/>
<accession>A0A5R8Q8Q1</accession>
<reference evidence="1 2" key="1">
    <citation type="submission" date="2019-05" db="EMBL/GenBank/DDBJ databases">
        <title>Culicoidintestinum kansasii gen. nov., sp. nov. from the gastrointestinal tract of the biting midge, Culicoides sonorensis.</title>
        <authorList>
            <person name="Neupane S."/>
            <person name="Ghosh A."/>
            <person name="Gunther S."/>
            <person name="Martin K."/>
            <person name="Zurek L."/>
        </authorList>
    </citation>
    <scope>NUCLEOTIDE SEQUENCE [LARGE SCALE GENOMIC DNA]</scope>
    <source>
        <strain evidence="1 2">CS-1</strain>
    </source>
</reference>
<evidence type="ECO:0000313" key="2">
    <source>
        <dbReference type="Proteomes" id="UP000306912"/>
    </source>
</evidence>
<dbReference type="EMBL" id="VBWP01000009">
    <property type="protein sequence ID" value="TLG72088.1"/>
    <property type="molecule type" value="Genomic_DNA"/>
</dbReference>
<keyword evidence="2" id="KW-1185">Reference proteome</keyword>
<organism evidence="1 2">
    <name type="scientific">Culicoidibacter larvae</name>
    <dbReference type="NCBI Taxonomy" id="2579976"/>
    <lineage>
        <taxon>Bacteria</taxon>
        <taxon>Bacillati</taxon>
        <taxon>Bacillota</taxon>
        <taxon>Culicoidibacteria</taxon>
        <taxon>Culicoidibacterales</taxon>
        <taxon>Culicoidibacteraceae</taxon>
        <taxon>Culicoidibacter</taxon>
    </lineage>
</organism>
<dbReference type="OrthoDB" id="2656750at2"/>
<gene>
    <name evidence="1" type="ORF">FEZ08_09655</name>
</gene>
<name>A0A5R8Q8Q1_9FIRM</name>
<dbReference type="AlphaFoldDB" id="A0A5R8Q8Q1"/>
<proteinExistence type="predicted"/>
<dbReference type="RefSeq" id="WP_138191816.1">
    <property type="nucleotide sequence ID" value="NZ_VBWP01000009.1"/>
</dbReference>
<sequence length="94" mass="10889">MSKVYIITYDLNAPGQKYNEVIETIKTTLSTGVWCSFWKSSYVFRSNLTPTEMMSCLNPLLDSDDRVFICELNENYNGSLPSEGWDYIKQSIFH</sequence>
<dbReference type="Proteomes" id="UP000306912">
    <property type="component" value="Unassembled WGS sequence"/>
</dbReference>
<evidence type="ECO:0000313" key="1">
    <source>
        <dbReference type="EMBL" id="TLG72088.1"/>
    </source>
</evidence>
<protein>
    <submittedName>
        <fullName evidence="1">Uncharacterized protein</fullName>
    </submittedName>
</protein>
<comment type="caution">
    <text evidence="1">The sequence shown here is derived from an EMBL/GenBank/DDBJ whole genome shotgun (WGS) entry which is preliminary data.</text>
</comment>